<dbReference type="Proteomes" id="UP000219369">
    <property type="component" value="Unassembled WGS sequence"/>
</dbReference>
<dbReference type="AlphaFoldDB" id="A0A2H3T9D7"/>
<proteinExistence type="predicted"/>
<dbReference type="OrthoDB" id="5003316at2759"/>
<evidence type="ECO:0000313" key="2">
    <source>
        <dbReference type="Proteomes" id="UP000219369"/>
    </source>
</evidence>
<name>A0A2H3T9D7_FUSOX</name>
<reference evidence="2" key="1">
    <citation type="submission" date="2016-09" db="EMBL/GenBank/DDBJ databases">
        <authorList>
            <person name="Guldener U."/>
        </authorList>
    </citation>
    <scope>NUCLEOTIDE SEQUENCE [LARGE SCALE GENOMIC DNA]</scope>
    <source>
        <strain evidence="2">V64-1</strain>
    </source>
</reference>
<evidence type="ECO:0000313" key="1">
    <source>
        <dbReference type="EMBL" id="SCO85272.1"/>
    </source>
</evidence>
<dbReference type="EMBL" id="FMJY01000005">
    <property type="protein sequence ID" value="SCO85272.1"/>
    <property type="molecule type" value="Genomic_DNA"/>
</dbReference>
<protein>
    <submittedName>
        <fullName evidence="1">Uncharacterized protein</fullName>
    </submittedName>
</protein>
<gene>
    <name evidence="1" type="ORF">FRV6_09399</name>
</gene>
<sequence>MGRGSTQQLHMIPAGSIPRLRLLAAWLIIGETIGFEKLCLVYGDLFINVKAQSEPH</sequence>
<organism evidence="1 2">
    <name type="scientific">Fusarium oxysporum</name>
    <name type="common">Fusarium vascular wilt</name>
    <dbReference type="NCBI Taxonomy" id="5507"/>
    <lineage>
        <taxon>Eukaryota</taxon>
        <taxon>Fungi</taxon>
        <taxon>Dikarya</taxon>
        <taxon>Ascomycota</taxon>
        <taxon>Pezizomycotina</taxon>
        <taxon>Sordariomycetes</taxon>
        <taxon>Hypocreomycetidae</taxon>
        <taxon>Hypocreales</taxon>
        <taxon>Nectriaceae</taxon>
        <taxon>Fusarium</taxon>
        <taxon>Fusarium oxysporum species complex</taxon>
    </lineage>
</organism>
<accession>A0A2H3T9D7</accession>